<organism evidence="4 5">
    <name type="scientific">Parapedobacter defluvii</name>
    <dbReference type="NCBI Taxonomy" id="2045106"/>
    <lineage>
        <taxon>Bacteria</taxon>
        <taxon>Pseudomonadati</taxon>
        <taxon>Bacteroidota</taxon>
        <taxon>Sphingobacteriia</taxon>
        <taxon>Sphingobacteriales</taxon>
        <taxon>Sphingobacteriaceae</taxon>
        <taxon>Parapedobacter</taxon>
    </lineage>
</organism>
<dbReference type="Gene3D" id="3.55.50.30">
    <property type="match status" value="1"/>
</dbReference>
<evidence type="ECO:0000313" key="4">
    <source>
        <dbReference type="EMBL" id="GGC16696.1"/>
    </source>
</evidence>
<dbReference type="PANTHER" id="PTHR30273:SF2">
    <property type="entry name" value="PROTEIN FECR"/>
    <property type="match status" value="1"/>
</dbReference>
<evidence type="ECO:0008006" key="6">
    <source>
        <dbReference type="Google" id="ProtNLM"/>
    </source>
</evidence>
<dbReference type="EMBL" id="BMIK01000001">
    <property type="protein sequence ID" value="GGC16696.1"/>
    <property type="molecule type" value="Genomic_DNA"/>
</dbReference>
<feature type="domain" description="FecR protein" evidence="2">
    <location>
        <begin position="115"/>
        <end position="202"/>
    </location>
</feature>
<evidence type="ECO:0000256" key="1">
    <source>
        <dbReference type="SAM" id="Phobius"/>
    </source>
</evidence>
<proteinExistence type="predicted"/>
<feature type="domain" description="Protein FecR C-terminal" evidence="3">
    <location>
        <begin position="264"/>
        <end position="331"/>
    </location>
</feature>
<dbReference type="InterPro" id="IPR006860">
    <property type="entry name" value="FecR"/>
</dbReference>
<dbReference type="PANTHER" id="PTHR30273">
    <property type="entry name" value="PERIPLASMIC SIGNAL SENSOR AND SIGMA FACTOR ACTIVATOR FECR-RELATED"/>
    <property type="match status" value="1"/>
</dbReference>
<keyword evidence="1" id="KW-0812">Transmembrane</keyword>
<dbReference type="InterPro" id="IPR032508">
    <property type="entry name" value="FecR_C"/>
</dbReference>
<dbReference type="InterPro" id="IPR012373">
    <property type="entry name" value="Ferrdict_sens_TM"/>
</dbReference>
<dbReference type="Pfam" id="PF16344">
    <property type="entry name" value="FecR_C"/>
    <property type="match status" value="1"/>
</dbReference>
<dbReference type="Proteomes" id="UP000597338">
    <property type="component" value="Unassembled WGS sequence"/>
</dbReference>
<keyword evidence="1" id="KW-1133">Transmembrane helix</keyword>
<accession>A0ABQ1L4B7</accession>
<comment type="caution">
    <text evidence="4">The sequence shown here is derived from an EMBL/GenBank/DDBJ whole genome shotgun (WGS) entry which is preliminary data.</text>
</comment>
<name>A0ABQ1L4B7_9SPHI</name>
<sequence>MTPEEIDRLAKKWQDGTISDEEYARFEQWYDSFDDTVLKIDSDEGEAAMKSRLYQQITHVGGIAHTDLLPLYRRPFVLRYAAVAAVLLVAFLFYWNHQNAFIDLPWVAHVDVRAAEEVRQEILPDGSIIWLKPGASLHYKKDFVRRDVVLVGEALFEVSKNPGHPFRVQVGDYVATVLGTSFNIRQSANRKDMEVVVLTGKVAVRKQQQKAEGEVYAAKAAAEVVLMPNQRLKTSRGLRLEAPPVETLELPQENEYTQGTAYNMWFNDTPFKEVARRISTKFGITIEIDNERYNACRISANLNDQPLEYSVELVAAALGAEYKIEKNKVTLKGGGCL</sequence>
<evidence type="ECO:0000259" key="2">
    <source>
        <dbReference type="Pfam" id="PF04773"/>
    </source>
</evidence>
<gene>
    <name evidence="4" type="ORF">GCM10011386_05680</name>
</gene>
<evidence type="ECO:0000259" key="3">
    <source>
        <dbReference type="Pfam" id="PF16344"/>
    </source>
</evidence>
<dbReference type="PIRSF" id="PIRSF018266">
    <property type="entry name" value="FecR"/>
    <property type="match status" value="1"/>
</dbReference>
<protein>
    <recommendedName>
        <fullName evidence="6">FecR family protein</fullName>
    </recommendedName>
</protein>
<dbReference type="Gene3D" id="2.60.120.1440">
    <property type="match status" value="1"/>
</dbReference>
<keyword evidence="5" id="KW-1185">Reference proteome</keyword>
<evidence type="ECO:0000313" key="5">
    <source>
        <dbReference type="Proteomes" id="UP000597338"/>
    </source>
</evidence>
<dbReference type="RefSeq" id="WP_188747148.1">
    <property type="nucleotide sequence ID" value="NZ_BMIK01000001.1"/>
</dbReference>
<dbReference type="Pfam" id="PF04773">
    <property type="entry name" value="FecR"/>
    <property type="match status" value="1"/>
</dbReference>
<feature type="transmembrane region" description="Helical" evidence="1">
    <location>
        <begin position="76"/>
        <end position="95"/>
    </location>
</feature>
<reference evidence="5" key="1">
    <citation type="journal article" date="2019" name="Int. J. Syst. Evol. Microbiol.">
        <title>The Global Catalogue of Microorganisms (GCM) 10K type strain sequencing project: providing services to taxonomists for standard genome sequencing and annotation.</title>
        <authorList>
            <consortium name="The Broad Institute Genomics Platform"/>
            <consortium name="The Broad Institute Genome Sequencing Center for Infectious Disease"/>
            <person name="Wu L."/>
            <person name="Ma J."/>
        </authorList>
    </citation>
    <scope>NUCLEOTIDE SEQUENCE [LARGE SCALE GENOMIC DNA]</scope>
    <source>
        <strain evidence="5">CGMCC 1.15342</strain>
    </source>
</reference>
<keyword evidence="1" id="KW-0472">Membrane</keyword>